<organism evidence="2 3">
    <name type="scientific">Sporormia fimetaria CBS 119925</name>
    <dbReference type="NCBI Taxonomy" id="1340428"/>
    <lineage>
        <taxon>Eukaryota</taxon>
        <taxon>Fungi</taxon>
        <taxon>Dikarya</taxon>
        <taxon>Ascomycota</taxon>
        <taxon>Pezizomycotina</taxon>
        <taxon>Dothideomycetes</taxon>
        <taxon>Pleosporomycetidae</taxon>
        <taxon>Pleosporales</taxon>
        <taxon>Sporormiaceae</taxon>
        <taxon>Sporormia</taxon>
    </lineage>
</organism>
<dbReference type="Proteomes" id="UP000799440">
    <property type="component" value="Unassembled WGS sequence"/>
</dbReference>
<gene>
    <name evidence="2" type="ORF">M011DRAFT_441372</name>
</gene>
<name>A0A6A6VE60_9PLEO</name>
<feature type="transmembrane region" description="Helical" evidence="1">
    <location>
        <begin position="28"/>
        <end position="49"/>
    </location>
</feature>
<dbReference type="AlphaFoldDB" id="A0A6A6VE60"/>
<evidence type="ECO:0000256" key="1">
    <source>
        <dbReference type="SAM" id="Phobius"/>
    </source>
</evidence>
<dbReference type="OrthoDB" id="191139at2759"/>
<keyword evidence="1" id="KW-0812">Transmembrane</keyword>
<evidence type="ECO:0000313" key="2">
    <source>
        <dbReference type="EMBL" id="KAF2748845.1"/>
    </source>
</evidence>
<sequence length="179" mass="19422">MPLYNTPSGPLKFPDAKSLYPSSPRVPLGQAIAIGLSAGILGALVMTGTNKLEQLLTSRPSSYVPGRTMATHLGLSSFYAKHPDILNHLHHFGMGMLGGVVRAGMSYVGVIGPVASFLHLGVRVAMDQFVEMTAGTSDWPWTWPINEQVIDLGHKGVYALVVGYLCDRLVRGVDWFNWD</sequence>
<keyword evidence="3" id="KW-1185">Reference proteome</keyword>
<reference evidence="2" key="1">
    <citation type="journal article" date="2020" name="Stud. Mycol.">
        <title>101 Dothideomycetes genomes: a test case for predicting lifestyles and emergence of pathogens.</title>
        <authorList>
            <person name="Haridas S."/>
            <person name="Albert R."/>
            <person name="Binder M."/>
            <person name="Bloem J."/>
            <person name="Labutti K."/>
            <person name="Salamov A."/>
            <person name="Andreopoulos B."/>
            <person name="Baker S."/>
            <person name="Barry K."/>
            <person name="Bills G."/>
            <person name="Bluhm B."/>
            <person name="Cannon C."/>
            <person name="Castanera R."/>
            <person name="Culley D."/>
            <person name="Daum C."/>
            <person name="Ezra D."/>
            <person name="Gonzalez J."/>
            <person name="Henrissat B."/>
            <person name="Kuo A."/>
            <person name="Liang C."/>
            <person name="Lipzen A."/>
            <person name="Lutzoni F."/>
            <person name="Magnuson J."/>
            <person name="Mondo S."/>
            <person name="Nolan M."/>
            <person name="Ohm R."/>
            <person name="Pangilinan J."/>
            <person name="Park H.-J."/>
            <person name="Ramirez L."/>
            <person name="Alfaro M."/>
            <person name="Sun H."/>
            <person name="Tritt A."/>
            <person name="Yoshinaga Y."/>
            <person name="Zwiers L.-H."/>
            <person name="Turgeon B."/>
            <person name="Goodwin S."/>
            <person name="Spatafora J."/>
            <person name="Crous P."/>
            <person name="Grigoriev I."/>
        </authorList>
    </citation>
    <scope>NUCLEOTIDE SEQUENCE</scope>
    <source>
        <strain evidence="2">CBS 119925</strain>
    </source>
</reference>
<evidence type="ECO:0000313" key="3">
    <source>
        <dbReference type="Proteomes" id="UP000799440"/>
    </source>
</evidence>
<dbReference type="EMBL" id="MU006568">
    <property type="protein sequence ID" value="KAF2748845.1"/>
    <property type="molecule type" value="Genomic_DNA"/>
</dbReference>
<keyword evidence="1" id="KW-1133">Transmembrane helix</keyword>
<proteinExistence type="predicted"/>
<protein>
    <recommendedName>
        <fullName evidence="4">DUF1440 domain-containing protein</fullName>
    </recommendedName>
</protein>
<evidence type="ECO:0008006" key="4">
    <source>
        <dbReference type="Google" id="ProtNLM"/>
    </source>
</evidence>
<accession>A0A6A6VE60</accession>
<keyword evidence="1" id="KW-0472">Membrane</keyword>